<dbReference type="AlphaFoldDB" id="A0A7K1YDI8"/>
<accession>A0A7K1YDI8</accession>
<keyword evidence="1" id="KW-0732">Signal</keyword>
<organism evidence="2 3">
    <name type="scientific">Hufsiella arboris</name>
    <dbReference type="NCBI Taxonomy" id="2695275"/>
    <lineage>
        <taxon>Bacteria</taxon>
        <taxon>Pseudomonadati</taxon>
        <taxon>Bacteroidota</taxon>
        <taxon>Sphingobacteriia</taxon>
        <taxon>Sphingobacteriales</taxon>
        <taxon>Sphingobacteriaceae</taxon>
        <taxon>Hufsiella</taxon>
    </lineage>
</organism>
<feature type="signal peptide" evidence="1">
    <location>
        <begin position="1"/>
        <end position="24"/>
    </location>
</feature>
<dbReference type="RefSeq" id="WP_160845841.1">
    <property type="nucleotide sequence ID" value="NZ_WVHT01000009.1"/>
</dbReference>
<name>A0A7K1YDI8_9SPHI</name>
<proteinExistence type="predicted"/>
<keyword evidence="3" id="KW-1185">Reference proteome</keyword>
<reference evidence="2 3" key="1">
    <citation type="submission" date="2019-11" db="EMBL/GenBank/DDBJ databases">
        <title>Pedobacter sp. HMF7647 Genome sequencing and assembly.</title>
        <authorList>
            <person name="Kang H."/>
            <person name="Kim H."/>
            <person name="Joh K."/>
        </authorList>
    </citation>
    <scope>NUCLEOTIDE SEQUENCE [LARGE SCALE GENOMIC DNA]</scope>
    <source>
        <strain evidence="2 3">HMF7647</strain>
    </source>
</reference>
<feature type="chain" id="PRO_5029745125" evidence="1">
    <location>
        <begin position="25"/>
        <end position="199"/>
    </location>
</feature>
<sequence length="199" mass="23437">MKTLLTSKITLVILFLLTFSTAMCKESDFYVNVKQDTVWGSIKATDNTWIKFKEENKADYEKISIDQIKEYYKSEDKTHCYAMTLPGSSKPKFLALLEEGAINLYEVSSFSNAFNTTSNIVQWYTSKNNSTLEEVKANLYSVKKSKDERNEVFYDLFKDDYELFYDVKKFANLEFGQMREWIKKYNDKQYSKDRLIAQN</sequence>
<evidence type="ECO:0000313" key="3">
    <source>
        <dbReference type="Proteomes" id="UP000466586"/>
    </source>
</evidence>
<gene>
    <name evidence="2" type="ORF">GS399_16945</name>
</gene>
<dbReference type="Proteomes" id="UP000466586">
    <property type="component" value="Unassembled WGS sequence"/>
</dbReference>
<dbReference type="EMBL" id="WVHT01000009">
    <property type="protein sequence ID" value="MXV52664.1"/>
    <property type="molecule type" value="Genomic_DNA"/>
</dbReference>
<comment type="caution">
    <text evidence="2">The sequence shown here is derived from an EMBL/GenBank/DDBJ whole genome shotgun (WGS) entry which is preliminary data.</text>
</comment>
<evidence type="ECO:0000313" key="2">
    <source>
        <dbReference type="EMBL" id="MXV52664.1"/>
    </source>
</evidence>
<evidence type="ECO:0000256" key="1">
    <source>
        <dbReference type="SAM" id="SignalP"/>
    </source>
</evidence>
<protein>
    <submittedName>
        <fullName evidence="2">Uncharacterized protein</fullName>
    </submittedName>
</protein>